<dbReference type="InterPro" id="IPR018660">
    <property type="entry name" value="MliC"/>
</dbReference>
<evidence type="ECO:0000259" key="5">
    <source>
        <dbReference type="Pfam" id="PF09864"/>
    </source>
</evidence>
<evidence type="ECO:0000256" key="4">
    <source>
        <dbReference type="ARBA" id="ARBA00023288"/>
    </source>
</evidence>
<dbReference type="OrthoDB" id="5348860at2"/>
<sequence>MEILKEIQDNWKFVLLSIIIAIFLISLGNAQASAADLNVSLSYREMIALAPDAEARLMLVNPAAVETELILSDLKKKLKNGIPIDFKLKLSQQEIDLKSSYQLLGIIKSGRDMVWTASKTFNGTELLQQQDIKLLTKRLPARFISFSGEKDLKVKFLDSLAQVIIDNEEYLLPQQRTASGAKFANSKLSIWNKGRELLIEKDNKNYQAALVSLADLDSEKSVIKARGQEPYWEFKIDKNNLELQYDYLTNKIIISKANIERIEKSNSLIYKIDTSFLDFEIKILEDIHTDQMNGRLYPLTAFVKINGQKYIGGADLQ</sequence>
<dbReference type="Gene3D" id="2.40.128.200">
    <property type="match status" value="1"/>
</dbReference>
<comment type="caution">
    <text evidence="6">The sequence shown here is derived from an EMBL/GenBank/DDBJ whole genome shotgun (WGS) entry which is preliminary data.</text>
</comment>
<dbReference type="InterPro" id="IPR039366">
    <property type="entry name" value="Pilotin"/>
</dbReference>
<gene>
    <name evidence="6" type="ORF">HSACCH_02414</name>
</gene>
<evidence type="ECO:0000256" key="2">
    <source>
        <dbReference type="ARBA" id="ARBA00023136"/>
    </source>
</evidence>
<reference evidence="7" key="1">
    <citation type="journal article" date="2013" name="Genome Announc.">
        <title>Genome Sequence of Halanaerobium saccharolyticum subsp. saccharolyticum Strain DSM 6643T, a Halophilic Hydrogen-Producing Bacterium.</title>
        <authorList>
            <person name="Kivisto A."/>
            <person name="Larjo A."/>
            <person name="Ciranna A."/>
            <person name="Santala V."/>
            <person name="Roos C."/>
            <person name="Karp M."/>
        </authorList>
    </citation>
    <scope>NUCLEOTIDE SEQUENCE [LARGE SCALE GENOMIC DNA]</scope>
    <source>
        <strain evidence="7">DSM 6643</strain>
    </source>
</reference>
<accession>M5E3N2</accession>
<evidence type="ECO:0000313" key="6">
    <source>
        <dbReference type="EMBL" id="CCU80911.1"/>
    </source>
</evidence>
<dbReference type="SUPFAM" id="SSF141488">
    <property type="entry name" value="YdhA-like"/>
    <property type="match status" value="1"/>
</dbReference>
<feature type="domain" description="C-type lysozyme inhibitor" evidence="5">
    <location>
        <begin position="151"/>
        <end position="205"/>
    </location>
</feature>
<dbReference type="Pfam" id="PF09864">
    <property type="entry name" value="MliC"/>
    <property type="match status" value="1"/>
</dbReference>
<dbReference type="Pfam" id="PF09619">
    <property type="entry name" value="YscW"/>
    <property type="match status" value="1"/>
</dbReference>
<evidence type="ECO:0000313" key="7">
    <source>
        <dbReference type="Proteomes" id="UP000012063"/>
    </source>
</evidence>
<keyword evidence="4" id="KW-0449">Lipoprotein</keyword>
<dbReference type="InterPro" id="IPR036328">
    <property type="entry name" value="MliC_sf"/>
</dbReference>
<protein>
    <recommendedName>
        <fullName evidence="5">C-type lysozyme inhibitor domain-containing protein</fullName>
    </recommendedName>
</protein>
<name>M5E3N2_9FIRM</name>
<keyword evidence="2" id="KW-0472">Membrane</keyword>
<organism evidence="6 7">
    <name type="scientific">Halanaerobium saccharolyticum subsp. saccharolyticum DSM 6643</name>
    <dbReference type="NCBI Taxonomy" id="1293054"/>
    <lineage>
        <taxon>Bacteria</taxon>
        <taxon>Bacillati</taxon>
        <taxon>Bacillota</taxon>
        <taxon>Clostridia</taxon>
        <taxon>Halanaerobiales</taxon>
        <taxon>Halanaerobiaceae</taxon>
        <taxon>Halanaerobium</taxon>
    </lineage>
</organism>
<proteinExistence type="predicted"/>
<dbReference type="AlphaFoldDB" id="M5E3N2"/>
<dbReference type="EMBL" id="CAUI01000023">
    <property type="protein sequence ID" value="CCU80911.1"/>
    <property type="molecule type" value="Genomic_DNA"/>
</dbReference>
<keyword evidence="1" id="KW-0732">Signal</keyword>
<dbReference type="STRING" id="1293054.HSACCH_02414"/>
<evidence type="ECO:0000256" key="3">
    <source>
        <dbReference type="ARBA" id="ARBA00023139"/>
    </source>
</evidence>
<keyword evidence="7" id="KW-1185">Reference proteome</keyword>
<dbReference type="RefSeq" id="WP_005490206.1">
    <property type="nucleotide sequence ID" value="NZ_CAUI01000023.1"/>
</dbReference>
<dbReference type="Proteomes" id="UP000012063">
    <property type="component" value="Unassembled WGS sequence"/>
</dbReference>
<dbReference type="InParanoid" id="M5E3N2"/>
<evidence type="ECO:0000256" key="1">
    <source>
        <dbReference type="ARBA" id="ARBA00022729"/>
    </source>
</evidence>
<keyword evidence="3" id="KW-0564">Palmitate</keyword>